<sequence>MLRSNLIPHRKGIPVIRNIKRTAAVAGLAALTSVTLVACGDSNDNGTDNANGGGDSATEGQDAGAIEGLSGQTGQLVAEGATSQKNAMEYFGARYAEEVSGANLAYNATGSGSGIKNFIANQATFAGSDSPLKEDKGEVEDAKNRCGGNDAWHLPMVIGPVAIAYNLEGVDELNLTVDNIVEIFDGTITKWNDEKIAANNEGAELPDQNISVVYRSDESGTSDNFQKFLAASSDGKWTGEGKAFPKEVGIGKEGSTSVAEEVNATPGAITYVESGYARDLDLGVANVDFGGGAVELSDETVNKALDNVQFKSEGNDMVVDSEALFASKGEGAYPLVLTTYEIVCSKGYDEETKNMVKDFLTVVLESQDEELADAGFIPVKGEFAEKLKASVDAIS</sequence>
<dbReference type="Gene3D" id="3.40.190.10">
    <property type="entry name" value="Periplasmic binding protein-like II"/>
    <property type="match status" value="2"/>
</dbReference>
<keyword evidence="3 4" id="KW-0592">Phosphate transport</keyword>
<dbReference type="AlphaFoldDB" id="A0A1N7J628"/>
<organism evidence="7 8">
    <name type="scientific">Corynebacterium appendicis CIP 107643</name>
    <dbReference type="NCBI Taxonomy" id="1161099"/>
    <lineage>
        <taxon>Bacteria</taxon>
        <taxon>Bacillati</taxon>
        <taxon>Actinomycetota</taxon>
        <taxon>Actinomycetes</taxon>
        <taxon>Mycobacteriales</taxon>
        <taxon>Corynebacteriaceae</taxon>
        <taxon>Corynebacterium</taxon>
    </lineage>
</organism>
<dbReference type="PIRSF" id="PIRSF002756">
    <property type="entry name" value="PstS"/>
    <property type="match status" value="1"/>
</dbReference>
<dbReference type="GO" id="GO:0043190">
    <property type="term" value="C:ATP-binding cassette (ABC) transporter complex"/>
    <property type="evidence" value="ECO:0007669"/>
    <property type="project" value="InterPro"/>
</dbReference>
<reference evidence="8" key="1">
    <citation type="submission" date="2017-01" db="EMBL/GenBank/DDBJ databases">
        <authorList>
            <person name="Varghese N."/>
            <person name="Submissions S."/>
        </authorList>
    </citation>
    <scope>NUCLEOTIDE SEQUENCE [LARGE SCALE GENOMIC DNA]</scope>
    <source>
        <strain evidence="8">DSM 44531</strain>
    </source>
</reference>
<dbReference type="InterPro" id="IPR050962">
    <property type="entry name" value="Phosphate-bind_PstS"/>
</dbReference>
<evidence type="ECO:0000313" key="8">
    <source>
        <dbReference type="Proteomes" id="UP000186292"/>
    </source>
</evidence>
<dbReference type="GO" id="GO:0042301">
    <property type="term" value="F:phosphate ion binding"/>
    <property type="evidence" value="ECO:0007669"/>
    <property type="project" value="InterPro"/>
</dbReference>
<keyword evidence="2 4" id="KW-0813">Transport</keyword>
<dbReference type="PANTHER" id="PTHR42996:SF1">
    <property type="entry name" value="PHOSPHATE-BINDING PROTEIN PSTS"/>
    <property type="match status" value="1"/>
</dbReference>
<proteinExistence type="inferred from homology"/>
<evidence type="ECO:0000256" key="3">
    <source>
        <dbReference type="ARBA" id="ARBA00022592"/>
    </source>
</evidence>
<name>A0A1N7J628_9CORY</name>
<accession>A0A1N7J628</accession>
<keyword evidence="8" id="KW-1185">Reference proteome</keyword>
<dbReference type="InterPro" id="IPR024370">
    <property type="entry name" value="PBP_domain"/>
</dbReference>
<evidence type="ECO:0000256" key="1">
    <source>
        <dbReference type="ARBA" id="ARBA00008725"/>
    </source>
</evidence>
<feature type="domain" description="PBP" evidence="6">
    <location>
        <begin position="72"/>
        <end position="364"/>
    </location>
</feature>
<gene>
    <name evidence="7" type="ORF">SAMN05444817_10423</name>
</gene>
<dbReference type="PANTHER" id="PTHR42996">
    <property type="entry name" value="PHOSPHATE-BINDING PROTEIN PSTS"/>
    <property type="match status" value="1"/>
</dbReference>
<dbReference type="Proteomes" id="UP000186292">
    <property type="component" value="Unassembled WGS sequence"/>
</dbReference>
<evidence type="ECO:0000256" key="2">
    <source>
        <dbReference type="ARBA" id="ARBA00022448"/>
    </source>
</evidence>
<evidence type="ECO:0000313" key="7">
    <source>
        <dbReference type="EMBL" id="SIS44696.1"/>
    </source>
</evidence>
<dbReference type="Pfam" id="PF12849">
    <property type="entry name" value="PBP_like_2"/>
    <property type="match status" value="1"/>
</dbReference>
<evidence type="ECO:0000256" key="4">
    <source>
        <dbReference type="PIRNR" id="PIRNR002756"/>
    </source>
</evidence>
<dbReference type="GO" id="GO:0035435">
    <property type="term" value="P:phosphate ion transmembrane transport"/>
    <property type="evidence" value="ECO:0007669"/>
    <property type="project" value="InterPro"/>
</dbReference>
<dbReference type="CDD" id="cd13565">
    <property type="entry name" value="PBP2_PstS"/>
    <property type="match status" value="1"/>
</dbReference>
<dbReference type="InterPro" id="IPR005673">
    <property type="entry name" value="ABC_phos-bd_PstS"/>
</dbReference>
<dbReference type="STRING" id="1161099.SAMN05444817_10423"/>
<comment type="similarity">
    <text evidence="1 4">Belongs to the PstS family.</text>
</comment>
<evidence type="ECO:0000259" key="6">
    <source>
        <dbReference type="Pfam" id="PF12849"/>
    </source>
</evidence>
<feature type="region of interest" description="Disordered" evidence="5">
    <location>
        <begin position="47"/>
        <end position="66"/>
    </location>
</feature>
<dbReference type="EMBL" id="FTOF01000004">
    <property type="protein sequence ID" value="SIS44696.1"/>
    <property type="molecule type" value="Genomic_DNA"/>
</dbReference>
<dbReference type="SUPFAM" id="SSF53850">
    <property type="entry name" value="Periplasmic binding protein-like II"/>
    <property type="match status" value="1"/>
</dbReference>
<dbReference type="OrthoDB" id="9801510at2"/>
<protein>
    <recommendedName>
        <fullName evidence="4">Phosphate-binding protein</fullName>
    </recommendedName>
</protein>
<evidence type="ECO:0000256" key="5">
    <source>
        <dbReference type="SAM" id="MobiDB-lite"/>
    </source>
</evidence>
<dbReference type="NCBIfam" id="TIGR00975">
    <property type="entry name" value="3a0107s03"/>
    <property type="match status" value="1"/>
</dbReference>